<dbReference type="Proteomes" id="UP000095283">
    <property type="component" value="Unplaced"/>
</dbReference>
<name>A0A1I7WRG2_HETBA</name>
<feature type="compositionally biased region" description="Basic and acidic residues" evidence="1">
    <location>
        <begin position="181"/>
        <end position="194"/>
    </location>
</feature>
<evidence type="ECO:0000256" key="1">
    <source>
        <dbReference type="SAM" id="MobiDB-lite"/>
    </source>
</evidence>
<feature type="region of interest" description="Disordered" evidence="1">
    <location>
        <begin position="144"/>
        <end position="212"/>
    </location>
</feature>
<proteinExistence type="predicted"/>
<feature type="compositionally biased region" description="Basic and acidic residues" evidence="1">
    <location>
        <begin position="144"/>
        <end position="156"/>
    </location>
</feature>
<organism evidence="2 3">
    <name type="scientific">Heterorhabditis bacteriophora</name>
    <name type="common">Entomopathogenic nematode worm</name>
    <dbReference type="NCBI Taxonomy" id="37862"/>
    <lineage>
        <taxon>Eukaryota</taxon>
        <taxon>Metazoa</taxon>
        <taxon>Ecdysozoa</taxon>
        <taxon>Nematoda</taxon>
        <taxon>Chromadorea</taxon>
        <taxon>Rhabditida</taxon>
        <taxon>Rhabditina</taxon>
        <taxon>Rhabditomorpha</taxon>
        <taxon>Strongyloidea</taxon>
        <taxon>Heterorhabditidae</taxon>
        <taxon>Heterorhabditis</taxon>
    </lineage>
</organism>
<dbReference type="WBParaSite" id="Hba_07742">
    <property type="protein sequence ID" value="Hba_07742"/>
    <property type="gene ID" value="Hba_07742"/>
</dbReference>
<reference evidence="3" key="1">
    <citation type="submission" date="2016-11" db="UniProtKB">
        <authorList>
            <consortium name="WormBaseParasite"/>
        </authorList>
    </citation>
    <scope>IDENTIFICATION</scope>
</reference>
<keyword evidence="2" id="KW-1185">Reference proteome</keyword>
<evidence type="ECO:0000313" key="2">
    <source>
        <dbReference type="Proteomes" id="UP000095283"/>
    </source>
</evidence>
<protein>
    <submittedName>
        <fullName evidence="3">Doublecortin domain-containing protein</fullName>
    </submittedName>
</protein>
<evidence type="ECO:0000313" key="3">
    <source>
        <dbReference type="WBParaSite" id="Hba_07742"/>
    </source>
</evidence>
<dbReference type="AlphaFoldDB" id="A0A1I7WRG2"/>
<sequence>MNQLLSLNGKTYLEIDGTVRVRAGADCRLFRSLSKAPSGELSRSAIVEVNKLRVAYKDSKSLVFDVRVYVGTIIEYPADEVSLIRYSKERLLGYDQYCETLEYLLNRLKENNKAFKQGIMIEKKLLLNGHKVIEEREPIMNKMHIKEDTSRSKQVDDGSALDYSTSDEESDSSIRGITTRITEEKRIKSHRNEDLPPTNQAQYTIGECVNTD</sequence>
<accession>A0A1I7WRG2</accession>